<reference evidence="3 4" key="1">
    <citation type="submission" date="2015-04" db="EMBL/GenBank/DDBJ databases">
        <authorList>
            <person name="Syromyatnikov M.Y."/>
            <person name="Popov V.N."/>
        </authorList>
    </citation>
    <scope>NUCLEOTIDE SEQUENCE [LARGE SCALE GENOMIC DNA]</scope>
</reference>
<dbReference type="GO" id="GO:0005794">
    <property type="term" value="C:Golgi apparatus"/>
    <property type="evidence" value="ECO:0007669"/>
    <property type="project" value="TreeGrafter"/>
</dbReference>
<accession>A0A1J1IP43</accession>
<dbReference type="EMBL" id="CVRI01000057">
    <property type="protein sequence ID" value="CRL01928.1"/>
    <property type="molecule type" value="Genomic_DNA"/>
</dbReference>
<dbReference type="PANTHER" id="PTHR11675:SF126">
    <property type="entry name" value="RICIN B LECTIN DOMAIN-CONTAINING PROTEIN"/>
    <property type="match status" value="1"/>
</dbReference>
<dbReference type="STRING" id="568069.A0A1J1IP43"/>
<protein>
    <submittedName>
        <fullName evidence="3">CLUMA_CG015358, isoform B</fullName>
    </submittedName>
</protein>
<dbReference type="OrthoDB" id="5988548at2759"/>
<feature type="domain" description="Glycosyltransferase 2-like" evidence="2">
    <location>
        <begin position="142"/>
        <end position="183"/>
    </location>
</feature>
<keyword evidence="4" id="KW-1185">Reference proteome</keyword>
<dbReference type="Proteomes" id="UP000183832">
    <property type="component" value="Unassembled WGS sequence"/>
</dbReference>
<proteinExistence type="predicted"/>
<evidence type="ECO:0000313" key="3">
    <source>
        <dbReference type="EMBL" id="CRL01928.1"/>
    </source>
</evidence>
<dbReference type="InterPro" id="IPR029044">
    <property type="entry name" value="Nucleotide-diphossugar_trans"/>
</dbReference>
<dbReference type="AlphaFoldDB" id="A0A1J1IP43"/>
<dbReference type="GO" id="GO:0006493">
    <property type="term" value="P:protein O-linked glycosylation"/>
    <property type="evidence" value="ECO:0007669"/>
    <property type="project" value="TreeGrafter"/>
</dbReference>
<keyword evidence="1" id="KW-1015">Disulfide bond</keyword>
<sequence length="223" mass="25956">MNSILRKRNVCKKFRSGLLLFAFSFLNVAYMMYNFLSNSALISVKNELLTEHNNFDLEDGITDEVKKYIEELGLKNPGENGEPIILPENTSVEIKKLIDEGKEKFGFNVFISNMISLNRNIPDFRSEICKNKTYHENLPKISIVIPFHNEEWMLLMRTLHSILLRSPLKYVEEILLIDDASDKVTLRLPLDGLNQFLTDLLGTKRNLWFPFFAVFMQLHLNLL</sequence>
<dbReference type="GO" id="GO:0004653">
    <property type="term" value="F:polypeptide N-acetylgalactosaminyltransferase activity"/>
    <property type="evidence" value="ECO:0007669"/>
    <property type="project" value="TreeGrafter"/>
</dbReference>
<dbReference type="Gene3D" id="3.90.550.10">
    <property type="entry name" value="Spore Coat Polysaccharide Biosynthesis Protein SpsA, Chain A"/>
    <property type="match status" value="1"/>
</dbReference>
<dbReference type="InterPro" id="IPR001173">
    <property type="entry name" value="Glyco_trans_2-like"/>
</dbReference>
<dbReference type="PANTHER" id="PTHR11675">
    <property type="entry name" value="N-ACETYLGALACTOSAMINYLTRANSFERASE"/>
    <property type="match status" value="1"/>
</dbReference>
<dbReference type="Pfam" id="PF00535">
    <property type="entry name" value="Glycos_transf_2"/>
    <property type="match status" value="1"/>
</dbReference>
<evidence type="ECO:0000256" key="1">
    <source>
        <dbReference type="ARBA" id="ARBA00023157"/>
    </source>
</evidence>
<name>A0A1J1IP43_9DIPT</name>
<evidence type="ECO:0000313" key="4">
    <source>
        <dbReference type="Proteomes" id="UP000183832"/>
    </source>
</evidence>
<dbReference type="SUPFAM" id="SSF53448">
    <property type="entry name" value="Nucleotide-diphospho-sugar transferases"/>
    <property type="match status" value="1"/>
</dbReference>
<organism evidence="3 4">
    <name type="scientific">Clunio marinus</name>
    <dbReference type="NCBI Taxonomy" id="568069"/>
    <lineage>
        <taxon>Eukaryota</taxon>
        <taxon>Metazoa</taxon>
        <taxon>Ecdysozoa</taxon>
        <taxon>Arthropoda</taxon>
        <taxon>Hexapoda</taxon>
        <taxon>Insecta</taxon>
        <taxon>Pterygota</taxon>
        <taxon>Neoptera</taxon>
        <taxon>Endopterygota</taxon>
        <taxon>Diptera</taxon>
        <taxon>Nematocera</taxon>
        <taxon>Chironomoidea</taxon>
        <taxon>Chironomidae</taxon>
        <taxon>Clunio</taxon>
    </lineage>
</organism>
<gene>
    <name evidence="3" type="ORF">CLUMA_CG015358</name>
</gene>
<evidence type="ECO:0000259" key="2">
    <source>
        <dbReference type="Pfam" id="PF00535"/>
    </source>
</evidence>